<dbReference type="AlphaFoldDB" id="A5BE16"/>
<keyword evidence="1" id="KW-0460">Magnesium</keyword>
<dbReference type="Gene3D" id="3.40.1110.10">
    <property type="entry name" value="Calcium-transporting ATPase, cytoplasmic domain N"/>
    <property type="match status" value="1"/>
</dbReference>
<dbReference type="InterPro" id="IPR023214">
    <property type="entry name" value="HAD_sf"/>
</dbReference>
<dbReference type="ExpressionAtlas" id="A5BE16">
    <property type="expression patterns" value="baseline and differential"/>
</dbReference>
<dbReference type="Gene3D" id="1.20.1110.10">
    <property type="entry name" value="Calcium-transporting ATPase, transmembrane domain"/>
    <property type="match status" value="1"/>
</dbReference>
<dbReference type="FunFam" id="3.40.1110.10:FF:000204">
    <property type="match status" value="1"/>
</dbReference>
<dbReference type="Gene3D" id="3.40.50.1000">
    <property type="entry name" value="HAD superfamily/HAD-like"/>
    <property type="match status" value="1"/>
</dbReference>
<evidence type="ECO:0000313" key="2">
    <source>
        <dbReference type="EMBL" id="CAN78898.1"/>
    </source>
</evidence>
<dbReference type="InterPro" id="IPR023299">
    <property type="entry name" value="ATPase_P-typ_cyto_dom_N"/>
</dbReference>
<dbReference type="GO" id="GO:0000166">
    <property type="term" value="F:nucleotide binding"/>
    <property type="evidence" value="ECO:0007669"/>
    <property type="project" value="InterPro"/>
</dbReference>
<protein>
    <submittedName>
        <fullName evidence="2">Uncharacterized protein</fullName>
    </submittedName>
</protein>
<reference evidence="2" key="1">
    <citation type="journal article" date="2007" name="PLoS ONE">
        <title>The first genome sequence of an elite grapevine cultivar (Pinot noir Vitis vinifera L.): coping with a highly heterozygous genome.</title>
        <authorList>
            <person name="Velasco R."/>
            <person name="Zharkikh A."/>
            <person name="Troggio M."/>
            <person name="Cartwright D.A."/>
            <person name="Cestaro A."/>
            <person name="Pruss D."/>
            <person name="Pindo M."/>
            <person name="FitzGerald L.M."/>
            <person name="Vezzulli S."/>
            <person name="Reid J."/>
            <person name="Malacarne G."/>
            <person name="Iliev D."/>
            <person name="Coppola G."/>
            <person name="Wardell B."/>
            <person name="Micheletti D."/>
            <person name="Macalma T."/>
            <person name="Facci M."/>
            <person name="Mitchell J.T."/>
            <person name="Perazzolli M."/>
            <person name="Eldredge G."/>
            <person name="Gatto P."/>
            <person name="Oyzerski R."/>
            <person name="Moretto M."/>
            <person name="Gutin N."/>
            <person name="Stefanini M."/>
            <person name="Chen Y."/>
            <person name="Segala C."/>
            <person name="Davenport C."/>
            <person name="Dematte L."/>
            <person name="Mraz A."/>
            <person name="Battilana J."/>
            <person name="Stormo K."/>
            <person name="Costa F."/>
            <person name="Tao Q."/>
            <person name="Si-Ammour A."/>
            <person name="Harkins T."/>
            <person name="Lackey A."/>
            <person name="Perbost C."/>
            <person name="Taillon B."/>
            <person name="Stella A."/>
            <person name="Solovyev V."/>
            <person name="Fawcett J.A."/>
            <person name="Sterck L."/>
            <person name="Vandepoele K."/>
            <person name="Grando S.M."/>
            <person name="Toppo S."/>
            <person name="Moser C."/>
            <person name="Lanchbury J."/>
            <person name="Bogden R."/>
            <person name="Skolnick M."/>
            <person name="Sgaramella V."/>
            <person name="Bhatnagar S.K."/>
            <person name="Fontana P."/>
            <person name="Gutin A."/>
            <person name="Van de Peer Y."/>
            <person name="Salamini F."/>
            <person name="Viola R."/>
        </authorList>
    </citation>
    <scope>NUCLEOTIDE SEQUENCE</scope>
</reference>
<name>A5BE16_VITVI</name>
<gene>
    <name evidence="2" type="ORF">VITISV_011188</name>
</gene>
<dbReference type="EMBL" id="AM456133">
    <property type="protein sequence ID" value="CAN78898.1"/>
    <property type="molecule type" value="Genomic_DNA"/>
</dbReference>
<evidence type="ECO:0000256" key="1">
    <source>
        <dbReference type="ARBA" id="ARBA00022842"/>
    </source>
</evidence>
<organism evidence="2">
    <name type="scientific">Vitis vinifera</name>
    <name type="common">Grape</name>
    <dbReference type="NCBI Taxonomy" id="29760"/>
    <lineage>
        <taxon>Eukaryota</taxon>
        <taxon>Viridiplantae</taxon>
        <taxon>Streptophyta</taxon>
        <taxon>Embryophyta</taxon>
        <taxon>Tracheophyta</taxon>
        <taxon>Spermatophyta</taxon>
        <taxon>Magnoliopsida</taxon>
        <taxon>eudicotyledons</taxon>
        <taxon>Gunneridae</taxon>
        <taxon>Pentapetalae</taxon>
        <taxon>rosids</taxon>
        <taxon>Vitales</taxon>
        <taxon>Vitaceae</taxon>
        <taxon>Viteae</taxon>
        <taxon>Vitis</taxon>
    </lineage>
</organism>
<dbReference type="PANTHER" id="PTHR42861">
    <property type="entry name" value="CALCIUM-TRANSPORTING ATPASE"/>
    <property type="match status" value="1"/>
</dbReference>
<sequence length="337" mass="36879">MGEILFFRGEDALDDWGEILRIFGSEEHKNEKRVIAAKIVQLPSQDIVALLEFKKGIQHDPTGIVGNGANVARVSLDHQGLSTDVDLSVSLNLTILVKPHREKASSRIVDRRQYPMYYSPHFIDRDTKFQSITRICDDSRLLGKHQLMEEHGWVQTGAITKRMTTIEEMAGIDVLCSDKARTLTLNKSTIDKNLDKVFIKGMEKEYVILLAAGASRIENQDSIDAVIVRMIADLKEAQAGIKEDHFSTFNLVDKAGYCHCCQNIVPNLVSVQPPSTIVHPSLYKSGGLGTEQVSLVSASADNIGASSGSSGSLIEKTNGGSGSFFGQLGPILQEKGP</sequence>
<proteinExistence type="predicted"/>
<accession>A5BE16</accession>